<comment type="subcellular location">
    <subcellularLocation>
        <location evidence="4">Membrane</location>
    </subcellularLocation>
</comment>
<name>A0AAQ3P552_VIGMU</name>
<dbReference type="CDD" id="cd00051">
    <property type="entry name" value="EFh"/>
    <property type="match status" value="1"/>
</dbReference>
<keyword evidence="4 5" id="KW-0472">Membrane</keyword>
<proteinExistence type="inferred from homology"/>
<dbReference type="GO" id="GO:0005509">
    <property type="term" value="F:calcium ion binding"/>
    <property type="evidence" value="ECO:0007669"/>
    <property type="project" value="UniProtKB-UniRule"/>
</dbReference>
<keyword evidence="1 4" id="KW-0677">Repeat</keyword>
<evidence type="ECO:0000256" key="5">
    <source>
        <dbReference type="SAM" id="Phobius"/>
    </source>
</evidence>
<feature type="domain" description="EF-hand" evidence="6">
    <location>
        <begin position="177"/>
        <end position="212"/>
    </location>
</feature>
<dbReference type="InterPro" id="IPR045198">
    <property type="entry name" value="CNBL1-10"/>
</dbReference>
<evidence type="ECO:0000313" key="7">
    <source>
        <dbReference type="EMBL" id="WVZ21825.1"/>
    </source>
</evidence>
<keyword evidence="5" id="KW-1133">Transmembrane helix</keyword>
<dbReference type="Gene3D" id="1.10.238.10">
    <property type="entry name" value="EF-hand"/>
    <property type="match status" value="1"/>
</dbReference>
<dbReference type="PANTHER" id="PTHR23056">
    <property type="entry name" value="CALCINEURIN B"/>
    <property type="match status" value="1"/>
</dbReference>
<gene>
    <name evidence="7" type="ORF">V8G54_000369</name>
</gene>
<feature type="transmembrane region" description="Helical" evidence="5">
    <location>
        <begin position="63"/>
        <end position="85"/>
    </location>
</feature>
<dbReference type="GO" id="GO:0019900">
    <property type="term" value="F:kinase binding"/>
    <property type="evidence" value="ECO:0007669"/>
    <property type="project" value="UniProtKB-UniRule"/>
</dbReference>
<feature type="transmembrane region" description="Helical" evidence="5">
    <location>
        <begin position="20"/>
        <end position="42"/>
    </location>
</feature>
<dbReference type="Pfam" id="PF13499">
    <property type="entry name" value="EF-hand_7"/>
    <property type="match status" value="1"/>
</dbReference>
<dbReference type="PRINTS" id="PR00450">
    <property type="entry name" value="RECOVERIN"/>
</dbReference>
<dbReference type="SUPFAM" id="SSF47473">
    <property type="entry name" value="EF-hand"/>
    <property type="match status" value="1"/>
</dbReference>
<dbReference type="SMART" id="SM00054">
    <property type="entry name" value="EFh"/>
    <property type="match status" value="3"/>
</dbReference>
<sequence>MEFPQTGVSLRSSLTIGETLCAVFIPLIGLVEALVFSLAGCFDFHSPAKKKKPSSTTFEDILALAKGSPCSFFFLISFSAVFVYFDGEMAFKVSDLCVAVTVNEIEALHELFKKLSNSIFEDGLIHKEELTLALLKTTTKENLFLDRVFDVFDEKRNGVIEFDEFVHALSIFHPCTSLEKKIDFSFRMYDLRQTGYIEREEVRQMVVAILSECSIDIKDEALDSIIDKTFEEADTDKDDKISKEEWKTFVTRRPTLLKHMTLPDLA</sequence>
<dbReference type="EMBL" id="CP144700">
    <property type="protein sequence ID" value="WVZ21825.1"/>
    <property type="molecule type" value="Genomic_DNA"/>
</dbReference>
<dbReference type="Proteomes" id="UP001374535">
    <property type="component" value="Chromosome 1"/>
</dbReference>
<dbReference type="PROSITE" id="PS50222">
    <property type="entry name" value="EF_HAND_2"/>
    <property type="match status" value="3"/>
</dbReference>
<dbReference type="FunFam" id="1.10.238.10:FF:000073">
    <property type="entry name" value="calcineurin B-like protein 3"/>
    <property type="match status" value="1"/>
</dbReference>
<evidence type="ECO:0000259" key="6">
    <source>
        <dbReference type="PROSITE" id="PS50222"/>
    </source>
</evidence>
<keyword evidence="4" id="KW-0479">Metal-binding</keyword>
<evidence type="ECO:0000256" key="1">
    <source>
        <dbReference type="ARBA" id="ARBA00022737"/>
    </source>
</evidence>
<dbReference type="InterPro" id="IPR018247">
    <property type="entry name" value="EF_Hand_1_Ca_BS"/>
</dbReference>
<dbReference type="Pfam" id="PF13833">
    <property type="entry name" value="EF-hand_8"/>
    <property type="match status" value="1"/>
</dbReference>
<evidence type="ECO:0000256" key="4">
    <source>
        <dbReference type="RuleBase" id="RU369080"/>
    </source>
</evidence>
<evidence type="ECO:0000256" key="2">
    <source>
        <dbReference type="ARBA" id="ARBA00022837"/>
    </source>
</evidence>
<dbReference type="PANTHER" id="PTHR23056:SF98">
    <property type="entry name" value="CALCINEURIN B-LIKE PROTEIN"/>
    <property type="match status" value="1"/>
</dbReference>
<comment type="similarity">
    <text evidence="3 4">Belongs to the calcineurin regulatory subunit family.</text>
</comment>
<keyword evidence="2 4" id="KW-0106">Calcium</keyword>
<keyword evidence="8" id="KW-1185">Reference proteome</keyword>
<dbReference type="AlphaFoldDB" id="A0AAQ3P552"/>
<dbReference type="GO" id="GO:0016020">
    <property type="term" value="C:membrane"/>
    <property type="evidence" value="ECO:0007669"/>
    <property type="project" value="UniProtKB-SubCell"/>
</dbReference>
<organism evidence="7 8">
    <name type="scientific">Vigna mungo</name>
    <name type="common">Black gram</name>
    <name type="synonym">Phaseolus mungo</name>
    <dbReference type="NCBI Taxonomy" id="3915"/>
    <lineage>
        <taxon>Eukaryota</taxon>
        <taxon>Viridiplantae</taxon>
        <taxon>Streptophyta</taxon>
        <taxon>Embryophyta</taxon>
        <taxon>Tracheophyta</taxon>
        <taxon>Spermatophyta</taxon>
        <taxon>Magnoliopsida</taxon>
        <taxon>eudicotyledons</taxon>
        <taxon>Gunneridae</taxon>
        <taxon>Pentapetalae</taxon>
        <taxon>rosids</taxon>
        <taxon>fabids</taxon>
        <taxon>Fabales</taxon>
        <taxon>Fabaceae</taxon>
        <taxon>Papilionoideae</taxon>
        <taxon>50 kb inversion clade</taxon>
        <taxon>NPAAA clade</taxon>
        <taxon>indigoferoid/millettioid clade</taxon>
        <taxon>Phaseoleae</taxon>
        <taxon>Vigna</taxon>
    </lineage>
</organism>
<evidence type="ECO:0000313" key="8">
    <source>
        <dbReference type="Proteomes" id="UP001374535"/>
    </source>
</evidence>
<accession>A0AAQ3P552</accession>
<dbReference type="InterPro" id="IPR002048">
    <property type="entry name" value="EF_hand_dom"/>
</dbReference>
<feature type="domain" description="EF-hand" evidence="6">
    <location>
        <begin position="221"/>
        <end position="256"/>
    </location>
</feature>
<comment type="subunit">
    <text evidence="4">Homodimer. Interacts with CIPK.</text>
</comment>
<reference evidence="7 8" key="1">
    <citation type="journal article" date="2023" name="Life. Sci Alliance">
        <title>Evolutionary insights into 3D genome organization and epigenetic landscape of Vigna mungo.</title>
        <authorList>
            <person name="Junaid A."/>
            <person name="Singh B."/>
            <person name="Bhatia S."/>
        </authorList>
    </citation>
    <scope>NUCLEOTIDE SEQUENCE [LARGE SCALE GENOMIC DNA]</scope>
    <source>
        <strain evidence="7">Urdbean</strain>
    </source>
</reference>
<comment type="function">
    <text evidence="4">Acts as a calcium sensor. CBL proteins interact with CIPK serine-threonine protein kinases. Binding of a CBL protein to the regulatory NAF domain of a CIPK protein lead to the activation of the kinase in a calcium-dependent manner.</text>
</comment>
<evidence type="ECO:0000256" key="3">
    <source>
        <dbReference type="ARBA" id="ARBA00023774"/>
    </source>
</evidence>
<protein>
    <recommendedName>
        <fullName evidence="4">Calcineurin B-like protein</fullName>
    </recommendedName>
</protein>
<keyword evidence="5" id="KW-0812">Transmembrane</keyword>
<feature type="domain" description="EF-hand" evidence="6">
    <location>
        <begin position="140"/>
        <end position="175"/>
    </location>
</feature>
<dbReference type="PROSITE" id="PS00018">
    <property type="entry name" value="EF_HAND_1"/>
    <property type="match status" value="1"/>
</dbReference>
<dbReference type="GO" id="GO:0019722">
    <property type="term" value="P:calcium-mediated signaling"/>
    <property type="evidence" value="ECO:0007669"/>
    <property type="project" value="UniProtKB-UniRule"/>
</dbReference>
<dbReference type="InterPro" id="IPR011992">
    <property type="entry name" value="EF-hand-dom_pair"/>
</dbReference>